<keyword evidence="4" id="KW-1185">Reference proteome</keyword>
<dbReference type="PANTHER" id="PTHR36180">
    <property type="entry name" value="DNA-BINDING PROTEIN-RELATED-RELATED"/>
    <property type="match status" value="1"/>
</dbReference>
<feature type="region of interest" description="Disordered" evidence="1">
    <location>
        <begin position="343"/>
        <end position="404"/>
    </location>
</feature>
<dbReference type="GeneID" id="86829324"/>
<proteinExistence type="predicted"/>
<reference evidence="3 4" key="1">
    <citation type="submission" date="2020-10" db="EMBL/GenBank/DDBJ databases">
        <title>Sequencing the genomes of 1000 actinobacteria strains.</title>
        <authorList>
            <person name="Klenk H.-P."/>
        </authorList>
    </citation>
    <scope>NUCLEOTIDE SEQUENCE [LARGE SCALE GENOMIC DNA]</scope>
    <source>
        <strain evidence="3 4">DSM 41803</strain>
    </source>
</reference>
<dbReference type="EMBL" id="JADBGF010000001">
    <property type="protein sequence ID" value="MBE1598632.1"/>
    <property type="molecule type" value="Genomic_DNA"/>
</dbReference>
<evidence type="ECO:0000256" key="1">
    <source>
        <dbReference type="SAM" id="MobiDB-lite"/>
    </source>
</evidence>
<dbReference type="RefSeq" id="WP_063784585.1">
    <property type="nucleotide sequence ID" value="NZ_JADBGF010000001.1"/>
</dbReference>
<gene>
    <name evidence="3" type="ORF">H4687_004761</name>
</gene>
<evidence type="ECO:0000313" key="4">
    <source>
        <dbReference type="Proteomes" id="UP000629287"/>
    </source>
</evidence>
<feature type="domain" description="Bro-N" evidence="2">
    <location>
        <begin position="20"/>
        <end position="137"/>
    </location>
</feature>
<organism evidence="3 4">
    <name type="scientific">Streptomyces stelliscabiei</name>
    <dbReference type="NCBI Taxonomy" id="146820"/>
    <lineage>
        <taxon>Bacteria</taxon>
        <taxon>Bacillati</taxon>
        <taxon>Actinomycetota</taxon>
        <taxon>Actinomycetes</taxon>
        <taxon>Kitasatosporales</taxon>
        <taxon>Streptomycetaceae</taxon>
        <taxon>Streptomyces</taxon>
    </lineage>
</organism>
<comment type="caution">
    <text evidence="3">The sequence shown here is derived from an EMBL/GenBank/DDBJ whole genome shotgun (WGS) entry which is preliminary data.</text>
</comment>
<dbReference type="AlphaFoldDB" id="A0A8I0P6X6"/>
<dbReference type="Proteomes" id="UP000629287">
    <property type="component" value="Unassembled WGS sequence"/>
</dbReference>
<dbReference type="Pfam" id="PF02498">
    <property type="entry name" value="Bro-N"/>
    <property type="match status" value="1"/>
</dbReference>
<feature type="compositionally biased region" description="Basic and acidic residues" evidence="1">
    <location>
        <begin position="350"/>
        <end position="361"/>
    </location>
</feature>
<dbReference type="PROSITE" id="PS51750">
    <property type="entry name" value="BRO_N"/>
    <property type="match status" value="1"/>
</dbReference>
<dbReference type="SMART" id="SM01040">
    <property type="entry name" value="Bro-N"/>
    <property type="match status" value="1"/>
</dbReference>
<dbReference type="PANTHER" id="PTHR36180:SF2">
    <property type="entry name" value="BRO FAMILY PROTEIN"/>
    <property type="match status" value="1"/>
</dbReference>
<dbReference type="OrthoDB" id="4318391at2"/>
<name>A0A8I0P6X6_9ACTN</name>
<evidence type="ECO:0000259" key="2">
    <source>
        <dbReference type="PROSITE" id="PS51750"/>
    </source>
</evidence>
<evidence type="ECO:0000313" key="3">
    <source>
        <dbReference type="EMBL" id="MBE1598632.1"/>
    </source>
</evidence>
<dbReference type="InterPro" id="IPR003497">
    <property type="entry name" value="BRO_N_domain"/>
</dbReference>
<feature type="compositionally biased region" description="Low complexity" evidence="1">
    <location>
        <begin position="362"/>
        <end position="392"/>
    </location>
</feature>
<accession>A0A8I0P6X6</accession>
<sequence>MDEQRNTHTPQAEPTAHRDAIDINDFVFAATGARVRRLTLPDGTYWFPAVDICRNLGFAHVGSALRNMADTANSGSAETVLSQHSLSVPAGREWRRDMNLVNLHGLIRLVNSSTKPAAEPFKTWVSEVIAPIQRDGSYALAPAPVQPAPTGGTAYAMPQPVADALVRLEERNIRAEEMLTAFQDERNGLLHRIARSQSIMADALRDIAATLRHRYDRTAPEPELTAQDLVATWKAKNLVVTEDVHAVAAYLAPALVRGEARYRMEEISTRTGLFQERVNDSLRMLVKRGCVRQTGCTPTGAPVYVLPWKRAALTRARQQPGNRQARSRKTKLRLRALSYNTGFYPPTAAERLDAPEDDRRTGTPANGPRGPTTPRRSSREPPGSCPAAPSGSHRPPAAARRGCS</sequence>
<protein>
    <submittedName>
        <fullName evidence="3">Prophage antirepressor-like protein</fullName>
    </submittedName>
</protein>